<evidence type="ECO:0000313" key="2">
    <source>
        <dbReference type="EMBL" id="KMT21117.1"/>
    </source>
</evidence>
<protein>
    <recommendedName>
        <fullName evidence="1">PLL-like beta propeller domain-containing protein</fullName>
    </recommendedName>
</protein>
<dbReference type="Proteomes" id="UP000036756">
    <property type="component" value="Unassembled WGS sequence"/>
</dbReference>
<evidence type="ECO:0000313" key="3">
    <source>
        <dbReference type="Proteomes" id="UP000036756"/>
    </source>
</evidence>
<sequence>MGFKEDKDSYFIYPAYELYGEDIEHISTECVMNNIVGGKDKKAYNIVNGEVISKEFVRVNAQDVNRVLREVDSVYPEVYTELSKYNVNRVAARYIISLAISYGIDNKNKYSGDNQKKAELLAKEFYNQYNQVLLVTMISGVSSNVIRNISTKVMYITLKTSLSSRERVPGEKSDKWSNWEDLGGVLTAAPSACSWGKNRIDVFVRGTDKSMYHKWWNGRWSNYENLGGVLESAPASCSWGYNRIDTFVRGTDNAMYHKWWNGSRWSDFESLGGVLTSAPGACSWGYNRIDTFVRGTDNAMYHKWWDGSKWSSFENLGGVLTSSPSACSWGPNRIDCFVRGSDNAMWHKWWNGSNWSNWESLGGKLTSAPSAVSTEPNKIDCFARGENNQLIWKKWDGRAWSNWTNIGGFLKSEPSACSWGKNRIDVFARGGNDQLWHIYKG</sequence>
<name>A0A0J8D5K9_CLOCY</name>
<dbReference type="InterPro" id="IPR058502">
    <property type="entry name" value="PLL-like_beta-prop"/>
</dbReference>
<comment type="caution">
    <text evidence="2">The sequence shown here is derived from an EMBL/GenBank/DDBJ whole genome shotgun (WGS) entry which is preliminary data.</text>
</comment>
<evidence type="ECO:0000259" key="1">
    <source>
        <dbReference type="Pfam" id="PF26607"/>
    </source>
</evidence>
<dbReference type="Gene3D" id="2.120.10.70">
    <property type="entry name" value="Fucose-specific lectin"/>
    <property type="match status" value="2"/>
</dbReference>
<dbReference type="PATRIC" id="fig|1121307.3.peg.716"/>
<dbReference type="AlphaFoldDB" id="A0A0J8D5K9"/>
<dbReference type="EMBL" id="LFVU01000028">
    <property type="protein sequence ID" value="KMT21117.1"/>
    <property type="molecule type" value="Genomic_DNA"/>
</dbReference>
<dbReference type="STRING" id="1121307.CLCY_1c03510"/>
<dbReference type="Pfam" id="PF26607">
    <property type="entry name" value="DUF8189"/>
    <property type="match status" value="1"/>
</dbReference>
<dbReference type="RefSeq" id="WP_242844980.1">
    <property type="nucleotide sequence ID" value="NZ_LFVU01000028.1"/>
</dbReference>
<reference evidence="2 3" key="1">
    <citation type="submission" date="2015-06" db="EMBL/GenBank/DDBJ databases">
        <title>Draft genome sequence of the purine-degrading Clostridium cylindrosporum HC-1 (DSM 605).</title>
        <authorList>
            <person name="Poehlein A."/>
            <person name="Schiel-Bengelsdorf B."/>
            <person name="Bengelsdorf F."/>
            <person name="Daniel R."/>
            <person name="Duerre P."/>
        </authorList>
    </citation>
    <scope>NUCLEOTIDE SEQUENCE [LARGE SCALE GENOMIC DNA]</scope>
    <source>
        <strain evidence="2 3">DSM 605</strain>
    </source>
</reference>
<accession>A0A0J8D5K9</accession>
<organism evidence="2 3">
    <name type="scientific">Clostridium cylindrosporum DSM 605</name>
    <dbReference type="NCBI Taxonomy" id="1121307"/>
    <lineage>
        <taxon>Bacteria</taxon>
        <taxon>Bacillati</taxon>
        <taxon>Bacillota</taxon>
        <taxon>Clostridia</taxon>
        <taxon>Eubacteriales</taxon>
        <taxon>Clostridiaceae</taxon>
        <taxon>Clostridium</taxon>
    </lineage>
</organism>
<proteinExistence type="predicted"/>
<gene>
    <name evidence="2" type="ORF">CLCY_1c03510</name>
</gene>
<feature type="domain" description="PLL-like beta propeller" evidence="1">
    <location>
        <begin position="220"/>
        <end position="440"/>
    </location>
</feature>
<dbReference type="SUPFAM" id="SSF89372">
    <property type="entry name" value="Fucose-specific lectin"/>
    <property type="match status" value="1"/>
</dbReference>
<keyword evidence="3" id="KW-1185">Reference proteome</keyword>
<dbReference type="CDD" id="cd22954">
    <property type="entry name" value="PLL_lectin"/>
    <property type="match status" value="1"/>
</dbReference>